<reference evidence="1" key="1">
    <citation type="journal article" date="2014" name="Front. Microbiol.">
        <title>High frequency of phylogenetically diverse reductive dehalogenase-homologous genes in deep subseafloor sedimentary metagenomes.</title>
        <authorList>
            <person name="Kawai M."/>
            <person name="Futagami T."/>
            <person name="Toyoda A."/>
            <person name="Takaki Y."/>
            <person name="Nishi S."/>
            <person name="Hori S."/>
            <person name="Arai W."/>
            <person name="Tsubouchi T."/>
            <person name="Morono Y."/>
            <person name="Uchiyama I."/>
            <person name="Ito T."/>
            <person name="Fujiyama A."/>
            <person name="Inagaki F."/>
            <person name="Takami H."/>
        </authorList>
    </citation>
    <scope>NUCLEOTIDE SEQUENCE</scope>
    <source>
        <strain evidence="1">Expedition CK06-06</strain>
    </source>
</reference>
<gene>
    <name evidence="1" type="ORF">S01H4_17964</name>
</gene>
<organism evidence="1">
    <name type="scientific">marine sediment metagenome</name>
    <dbReference type="NCBI Taxonomy" id="412755"/>
    <lineage>
        <taxon>unclassified sequences</taxon>
        <taxon>metagenomes</taxon>
        <taxon>ecological metagenomes</taxon>
    </lineage>
</organism>
<evidence type="ECO:0000313" key="1">
    <source>
        <dbReference type="EMBL" id="GAG66136.1"/>
    </source>
</evidence>
<sequence length="226" mass="24906">DAGNLPFDIYFAIDSIGTLNCIATIDAEVKETAKNNMWNAGAYEKSFMSILNNTIPNSRRIDSQYTNTMGCVQKVWYDGQNKVLKHKGGESMQFGARMIYHFGGILTHGTKRVTATSKLRDVNFGFENKVNIAKNHVDGALGGISLEGRIASTPHGFIYADADGIAAYKKKNILHFRNILGDNSLTAEDIIIQSKDMDDDGNVIEEKKVTIGDDTVTDETESKTDE</sequence>
<feature type="non-terminal residue" evidence="1">
    <location>
        <position position="1"/>
    </location>
</feature>
<dbReference type="EMBL" id="BART01007944">
    <property type="protein sequence ID" value="GAG66136.1"/>
    <property type="molecule type" value="Genomic_DNA"/>
</dbReference>
<comment type="caution">
    <text evidence="1">The sequence shown here is derived from an EMBL/GenBank/DDBJ whole genome shotgun (WGS) entry which is preliminary data.</text>
</comment>
<proteinExistence type="predicted"/>
<dbReference type="AlphaFoldDB" id="X1B2B5"/>
<accession>X1B2B5</accession>
<name>X1B2B5_9ZZZZ</name>
<protein>
    <submittedName>
        <fullName evidence="1">Uncharacterized protein</fullName>
    </submittedName>
</protein>